<protein>
    <submittedName>
        <fullName evidence="1">Uncharacterized protein</fullName>
    </submittedName>
</protein>
<reference evidence="1" key="1">
    <citation type="submission" date="2021-06" db="EMBL/GenBank/DDBJ databases">
        <authorList>
            <person name="Ellington A.J."/>
            <person name="Bryan N.C."/>
            <person name="Christner B.C."/>
            <person name="Reisch C.R."/>
        </authorList>
    </citation>
    <scope>NUCLEOTIDE SEQUENCE</scope>
    <source>
        <strain evidence="1">L6-1</strain>
    </source>
</reference>
<organism evidence="1 2">
    <name type="scientific">Curtobacterium aetherium</name>
    <dbReference type="NCBI Taxonomy" id="2841594"/>
    <lineage>
        <taxon>Bacteria</taxon>
        <taxon>Bacillati</taxon>
        <taxon>Actinomycetota</taxon>
        <taxon>Actinomycetes</taxon>
        <taxon>Micrococcales</taxon>
        <taxon>Microbacteriaceae</taxon>
        <taxon>Curtobacterium</taxon>
    </lineage>
</organism>
<dbReference type="EMBL" id="CP076544">
    <property type="protein sequence ID" value="QWS33710.1"/>
    <property type="molecule type" value="Genomic_DNA"/>
</dbReference>
<gene>
    <name evidence="1" type="ORF">KM842_00330</name>
</gene>
<evidence type="ECO:0000313" key="1">
    <source>
        <dbReference type="EMBL" id="QWS33710.1"/>
    </source>
</evidence>
<sequence length="165" mass="17510">MHRSVPWRGLGATAAAVVTTVVVVASVAAMTGPVPHDALPQAAHVDVDSAYYAGCGEQAVAEPAAIPIWCQSSDQRLENLAWSSWGGGQALATGLLTDDGCDCATGTTRTYPVAVRFDAPTAVGEVSRYQRLSITFAGDRPDWATRRTMHFTWGDLGFLSDQERA</sequence>
<proteinExistence type="predicted"/>
<keyword evidence="2" id="KW-1185">Reference proteome</keyword>
<accession>A0ACD1E4E1</accession>
<evidence type="ECO:0000313" key="2">
    <source>
        <dbReference type="Proteomes" id="UP000681794"/>
    </source>
</evidence>
<name>A0ACD1E4E1_9MICO</name>
<dbReference type="Proteomes" id="UP000681794">
    <property type="component" value="Chromosome"/>
</dbReference>